<gene>
    <name evidence="2" type="ORF">Naga_100152g2</name>
</gene>
<organism evidence="2 3">
    <name type="scientific">Nannochloropsis gaditana</name>
    <dbReference type="NCBI Taxonomy" id="72520"/>
    <lineage>
        <taxon>Eukaryota</taxon>
        <taxon>Sar</taxon>
        <taxon>Stramenopiles</taxon>
        <taxon>Ochrophyta</taxon>
        <taxon>Eustigmatophyceae</taxon>
        <taxon>Eustigmatales</taxon>
        <taxon>Monodopsidaceae</taxon>
        <taxon>Nannochloropsis</taxon>
    </lineage>
</organism>
<proteinExistence type="predicted"/>
<reference evidence="2 3" key="1">
    <citation type="journal article" date="2014" name="Mol. Plant">
        <title>Chromosome Scale Genome Assembly and Transcriptome Profiling of Nannochloropsis gaditana in Nitrogen Depletion.</title>
        <authorList>
            <person name="Corteggiani Carpinelli E."/>
            <person name="Telatin A."/>
            <person name="Vitulo N."/>
            <person name="Forcato C."/>
            <person name="D'Angelo M."/>
            <person name="Schiavon R."/>
            <person name="Vezzi A."/>
            <person name="Giacometti G.M."/>
            <person name="Morosinotto T."/>
            <person name="Valle G."/>
        </authorList>
    </citation>
    <scope>NUCLEOTIDE SEQUENCE [LARGE SCALE GENOMIC DNA]</scope>
    <source>
        <strain evidence="2 3">B-31</strain>
    </source>
</reference>
<dbReference type="Proteomes" id="UP000019335">
    <property type="component" value="Chromosome 3"/>
</dbReference>
<comment type="caution">
    <text evidence="2">The sequence shown here is derived from an EMBL/GenBank/DDBJ whole genome shotgun (WGS) entry which is preliminary data.</text>
</comment>
<feature type="compositionally biased region" description="Pro residues" evidence="1">
    <location>
        <begin position="118"/>
        <end position="127"/>
    </location>
</feature>
<evidence type="ECO:0000313" key="2">
    <source>
        <dbReference type="EMBL" id="EWM29302.1"/>
    </source>
</evidence>
<keyword evidence="3" id="KW-1185">Reference proteome</keyword>
<evidence type="ECO:0000313" key="3">
    <source>
        <dbReference type="Proteomes" id="UP000019335"/>
    </source>
</evidence>
<dbReference type="EMBL" id="AZIL01000173">
    <property type="protein sequence ID" value="EWM29302.1"/>
    <property type="molecule type" value="Genomic_DNA"/>
</dbReference>
<evidence type="ECO:0000256" key="1">
    <source>
        <dbReference type="SAM" id="MobiDB-lite"/>
    </source>
</evidence>
<name>W7TT13_9STRA</name>
<dbReference type="AlphaFoldDB" id="W7TT13"/>
<protein>
    <submittedName>
        <fullName evidence="2">Uncharacterized protein</fullName>
    </submittedName>
</protein>
<accession>W7TT13</accession>
<feature type="region of interest" description="Disordered" evidence="1">
    <location>
        <begin position="116"/>
        <end position="151"/>
    </location>
</feature>
<sequence length="198" mass="21850">MWWTYQTSGATCLIQSPGELCKVVVAPFFDSSSRPVSSSTVLGPPIYMNPETCCKCGSLDIITGPDNASINQRNETRFLLELLSWMQALLGLSKDANCIFPLNCSEARLQREARYAKPPYPHLPRPPRASDNVDGNRNKRGKKNLPSHPNLVVPYNVTAPPRWARKVTPPPFVVTQSCVDLSCLSPALTGRALCTEHI</sequence>